<dbReference type="InterPro" id="IPR020891">
    <property type="entry name" value="UPF0758_CS"/>
</dbReference>
<comment type="caution">
    <text evidence="8">The sequence shown here is derived from an EMBL/GenBank/DDBJ whole genome shotgun (WGS) entry which is preliminary data.</text>
</comment>
<dbReference type="PROSITE" id="PS01302">
    <property type="entry name" value="UPF0758"/>
    <property type="match status" value="1"/>
</dbReference>
<keyword evidence="3" id="KW-0378">Hydrolase</keyword>
<sequence length="204" mass="22675">MLSRAELLAILIVCGTKKRSAVSLAHEILDSCGNNLAELSRLEVAQLQRFHGIGPKKAVRILAALELSRRRQIDPLASGQLVRTAREASTWLRPLLADQPFESFYVLFLNQANRLLHHECISTGGITSTTVDPRVVFRIALHHKATRLFLAHNHPSGNLRPSRADISLTRKMKEAGIMLDIQVVDHIIVTDGGYFSLLEDGLMD</sequence>
<dbReference type="NCBIfam" id="TIGR00608">
    <property type="entry name" value="radc"/>
    <property type="match status" value="1"/>
</dbReference>
<dbReference type="PANTHER" id="PTHR30471:SF3">
    <property type="entry name" value="UPF0758 PROTEIN YEES-RELATED"/>
    <property type="match status" value="1"/>
</dbReference>
<evidence type="ECO:0000256" key="6">
    <source>
        <dbReference type="RuleBase" id="RU003797"/>
    </source>
</evidence>
<dbReference type="NCBIfam" id="NF000642">
    <property type="entry name" value="PRK00024.1"/>
    <property type="match status" value="1"/>
</dbReference>
<dbReference type="EMBL" id="JAGHKP010000001">
    <property type="protein sequence ID" value="MBO9150749.1"/>
    <property type="molecule type" value="Genomic_DNA"/>
</dbReference>
<reference evidence="9" key="1">
    <citation type="submission" date="2021-03" db="EMBL/GenBank/DDBJ databases">
        <title>Assistant Professor.</title>
        <authorList>
            <person name="Huq M.A."/>
        </authorList>
    </citation>
    <scope>NUCLEOTIDE SEQUENCE [LARGE SCALE GENOMIC DNA]</scope>
    <source>
        <strain evidence="9">MAH-28</strain>
    </source>
</reference>
<keyword evidence="1" id="KW-0645">Protease</keyword>
<dbReference type="InterPro" id="IPR025657">
    <property type="entry name" value="RadC_JAB"/>
</dbReference>
<dbReference type="Pfam" id="PF20582">
    <property type="entry name" value="UPF0758_N"/>
    <property type="match status" value="1"/>
</dbReference>
<evidence type="ECO:0000256" key="4">
    <source>
        <dbReference type="ARBA" id="ARBA00022833"/>
    </source>
</evidence>
<evidence type="ECO:0000313" key="9">
    <source>
        <dbReference type="Proteomes" id="UP000679126"/>
    </source>
</evidence>
<dbReference type="InterPro" id="IPR037518">
    <property type="entry name" value="MPN"/>
</dbReference>
<dbReference type="Proteomes" id="UP000679126">
    <property type="component" value="Unassembled WGS sequence"/>
</dbReference>
<evidence type="ECO:0000256" key="5">
    <source>
        <dbReference type="ARBA" id="ARBA00023049"/>
    </source>
</evidence>
<keyword evidence="2" id="KW-0479">Metal-binding</keyword>
<evidence type="ECO:0000313" key="8">
    <source>
        <dbReference type="EMBL" id="MBO9150749.1"/>
    </source>
</evidence>
<dbReference type="PANTHER" id="PTHR30471">
    <property type="entry name" value="DNA REPAIR PROTEIN RADC"/>
    <property type="match status" value="1"/>
</dbReference>
<evidence type="ECO:0000259" key="7">
    <source>
        <dbReference type="PROSITE" id="PS50249"/>
    </source>
</evidence>
<evidence type="ECO:0000256" key="1">
    <source>
        <dbReference type="ARBA" id="ARBA00022670"/>
    </source>
</evidence>
<proteinExistence type="inferred from homology"/>
<dbReference type="PROSITE" id="PS50249">
    <property type="entry name" value="MPN"/>
    <property type="match status" value="1"/>
</dbReference>
<evidence type="ECO:0000256" key="3">
    <source>
        <dbReference type="ARBA" id="ARBA00022801"/>
    </source>
</evidence>
<evidence type="ECO:0000256" key="2">
    <source>
        <dbReference type="ARBA" id="ARBA00022723"/>
    </source>
</evidence>
<feature type="domain" description="MPN" evidence="7">
    <location>
        <begin position="71"/>
        <end position="203"/>
    </location>
</feature>
<name>A0ABS3Y7U8_9BACT</name>
<organism evidence="8 9">
    <name type="scientific">Chitinophaga chungangae</name>
    <dbReference type="NCBI Taxonomy" id="2821488"/>
    <lineage>
        <taxon>Bacteria</taxon>
        <taxon>Pseudomonadati</taxon>
        <taxon>Bacteroidota</taxon>
        <taxon>Chitinophagia</taxon>
        <taxon>Chitinophagales</taxon>
        <taxon>Chitinophagaceae</taxon>
        <taxon>Chitinophaga</taxon>
    </lineage>
</organism>
<accession>A0ABS3Y7U8</accession>
<protein>
    <submittedName>
        <fullName evidence="8">DNA repair protein RadC</fullName>
    </submittedName>
</protein>
<gene>
    <name evidence="8" type="primary">radC</name>
    <name evidence="8" type="ORF">J7I43_00900</name>
</gene>
<keyword evidence="4" id="KW-0862">Zinc</keyword>
<comment type="similarity">
    <text evidence="6">Belongs to the UPF0758 family.</text>
</comment>
<keyword evidence="5" id="KW-0482">Metalloprotease</keyword>
<dbReference type="InterPro" id="IPR046778">
    <property type="entry name" value="UPF0758_N"/>
</dbReference>
<dbReference type="CDD" id="cd08071">
    <property type="entry name" value="MPN_DUF2466"/>
    <property type="match status" value="1"/>
</dbReference>
<dbReference type="InterPro" id="IPR001405">
    <property type="entry name" value="UPF0758"/>
</dbReference>
<keyword evidence="9" id="KW-1185">Reference proteome</keyword>
<dbReference type="Gene3D" id="3.40.140.10">
    <property type="entry name" value="Cytidine Deaminase, domain 2"/>
    <property type="match status" value="1"/>
</dbReference>
<dbReference type="Pfam" id="PF04002">
    <property type="entry name" value="RadC"/>
    <property type="match status" value="1"/>
</dbReference>
<dbReference type="SUPFAM" id="SSF102712">
    <property type="entry name" value="JAB1/MPN domain"/>
    <property type="match status" value="1"/>
</dbReference>